<evidence type="ECO:0000256" key="14">
    <source>
        <dbReference type="ARBA" id="ARBA00025217"/>
    </source>
</evidence>
<evidence type="ECO:0000256" key="12">
    <source>
        <dbReference type="ARBA" id="ARBA00022917"/>
    </source>
</evidence>
<dbReference type="InterPro" id="IPR029033">
    <property type="entry name" value="His_PPase_superfam"/>
</dbReference>
<accession>A0A2H0UF52</accession>
<dbReference type="InterPro" id="IPR023586">
    <property type="entry name" value="Ile-tRNA-ligase_type2"/>
</dbReference>
<keyword evidence="10" id="KW-0862">Zinc</keyword>
<evidence type="ECO:0000256" key="3">
    <source>
        <dbReference type="ARBA" id="ARBA00007078"/>
    </source>
</evidence>
<dbReference type="Proteomes" id="UP000229315">
    <property type="component" value="Unassembled WGS sequence"/>
</dbReference>
<feature type="active site" description="Proton donor/acceptor" evidence="16">
    <location>
        <position position="582"/>
    </location>
</feature>
<dbReference type="SUPFAM" id="SSF53254">
    <property type="entry name" value="Phosphoglycerate mutase-like"/>
    <property type="match status" value="1"/>
</dbReference>
<dbReference type="InterPro" id="IPR013155">
    <property type="entry name" value="M/V/L/I-tRNA-synth_anticd-bd"/>
</dbReference>
<evidence type="ECO:0000256" key="16">
    <source>
        <dbReference type="PIRSR" id="PIRSR613078-1"/>
    </source>
</evidence>
<proteinExistence type="inferred from homology"/>
<feature type="domain" description="Methionyl/Valyl/Leucyl/Isoleucyl-tRNA synthetase anticodon-binding" evidence="19">
    <location>
        <begin position="879"/>
        <end position="1030"/>
    </location>
</feature>
<evidence type="ECO:0000256" key="10">
    <source>
        <dbReference type="ARBA" id="ARBA00022833"/>
    </source>
</evidence>
<feature type="domain" description="Aminoacyl-tRNA synthetase class Ia" evidence="18">
    <location>
        <begin position="21"/>
        <end position="498"/>
    </location>
</feature>
<keyword evidence="8" id="KW-0479">Metal-binding</keyword>
<evidence type="ECO:0000256" key="1">
    <source>
        <dbReference type="ARBA" id="ARBA00001947"/>
    </source>
</evidence>
<evidence type="ECO:0000256" key="4">
    <source>
        <dbReference type="ARBA" id="ARBA00011245"/>
    </source>
</evidence>
<evidence type="ECO:0000256" key="8">
    <source>
        <dbReference type="ARBA" id="ARBA00022723"/>
    </source>
</evidence>
<dbReference type="EMBL" id="PFBH01000017">
    <property type="protein sequence ID" value="PIR85021.1"/>
    <property type="molecule type" value="Genomic_DNA"/>
</dbReference>
<evidence type="ECO:0000313" key="21">
    <source>
        <dbReference type="Proteomes" id="UP000229315"/>
    </source>
</evidence>
<dbReference type="EC" id="6.1.1.5" evidence="5"/>
<sequence length="1158" mass="132940">MNNENNTTQKSNSAKKEEETLVFWKENNIFQKSLAKKSPKGEFIFYEGPPTANGRPGIHHLESRAFKDAIPRYKTMRGYRVRRRAGWDTHGLPVELEVEKQLGFTGKSDVEKYGIAEFNKKCRESVLTYISEWSQFTDRIGYWVNQDDAYYTYNPTYMESLWNIFKKVSDDGLLYKDYKVVPWCPRCQTGLSSHELAQGYEDVTDLSVTVKFELVDEPKVFLLAWTTTPWTLPGNVALAVHTDVSYGQYVKDDERVIVAEKLSEQLGEGWTLEKKYFGKDLIGKKYREVYPYLVQNLDGEEVAKREKAFQVYSADFVTTEDGTGIVHTAVLYGQDDFELGTTEGLPKVHLVNPDGKFKEGMDFLSGRFVRDEDVAIDIIKDLAHRGLLFSKQKYTHSYPFCWRCKTALIYYARDSWFIKMDTKREELIAENKKVNWEPSHIRDGRMGDWLLNVRDWAVSRERYWATPLPVWESEDSKERVVIGSVEELKQRVKKSGNTYILMRHGQAMSNAQDIASTMAEKENHLTDLGREQAEKSGEQLKTEGVDIIITTPILRAQETANIVADAIGFKKEDILVDARMREIDVGEFEGKSNKEFHTFFGYSYEAMFKKRPEGGENLVDVRLRVGEFLYDLEQKYQNKKILIVAHEYPIWLAEAVAKGVDEKEIIAMKLPRPEYYKNAEWKTLDFVPLPHNDNYELDLHRPYIDAVELVSDTGTLLKRVESVLDVWFDSGGMPFAQDHYPFENKEWVERNGYPAHFISEAIDQTRGWFYTLLALGVLMGKGVPYKNVICLGHLLDAEGRKMSKSKGNVINPWEAMDTWGVDTIRFWMYSVSAPGDSKSFDEKTVRDVSRTLSWLENSVKFYTLSKDATPTKGREEPIDTWMKVQTRETVEKVTEAIDAYDVTGATRTLADLFEDISQWYVRRIRDRVREGDEVALSTLRDTLHTASLLLAPFAPFLAEQVFQGVRYDTDAESVHLMEWPSFKKPLLSVLFSGKKESVLLADMKVVRDTISSALKFRQQANLKVRQPLSSVTLKSEYLKGKTQFLELIQEEVNIKEVLFDPSLEEALRLDTTITPELQEEGNAREVVRFIQDLRKKANLEPKDTITITYSGDDAGVAILENHWESIQKATNVSEKKEGEGDLVPVEGATLSLAIQYAP</sequence>
<dbReference type="PRINTS" id="PR00984">
    <property type="entry name" value="TRNASYNTHILE"/>
</dbReference>
<comment type="subcellular location">
    <subcellularLocation>
        <location evidence="2">Cytoplasm</location>
    </subcellularLocation>
</comment>
<dbReference type="Pfam" id="PF08264">
    <property type="entry name" value="Anticodon_1"/>
    <property type="match status" value="1"/>
</dbReference>
<evidence type="ECO:0000313" key="20">
    <source>
        <dbReference type="EMBL" id="PIR85021.1"/>
    </source>
</evidence>
<dbReference type="Gene3D" id="1.10.730.10">
    <property type="entry name" value="Isoleucyl-tRNA Synthetase, Domain 1"/>
    <property type="match status" value="1"/>
</dbReference>
<evidence type="ECO:0000256" key="2">
    <source>
        <dbReference type="ARBA" id="ARBA00004496"/>
    </source>
</evidence>
<dbReference type="SUPFAM" id="SSF47323">
    <property type="entry name" value="Anticodon-binding domain of a subclass of class I aminoacyl-tRNA synthetases"/>
    <property type="match status" value="1"/>
</dbReference>
<evidence type="ECO:0000259" key="18">
    <source>
        <dbReference type="Pfam" id="PF00133"/>
    </source>
</evidence>
<evidence type="ECO:0000259" key="19">
    <source>
        <dbReference type="Pfam" id="PF08264"/>
    </source>
</evidence>
<evidence type="ECO:0000256" key="5">
    <source>
        <dbReference type="ARBA" id="ARBA00013165"/>
    </source>
</evidence>
<dbReference type="InterPro" id="IPR013078">
    <property type="entry name" value="His_Pase_superF_clade-1"/>
</dbReference>
<dbReference type="GO" id="GO:0002161">
    <property type="term" value="F:aminoacyl-tRNA deacylase activity"/>
    <property type="evidence" value="ECO:0007669"/>
    <property type="project" value="InterPro"/>
</dbReference>
<keyword evidence="13" id="KW-0030">Aminoacyl-tRNA synthetase</keyword>
<dbReference type="Gene3D" id="3.90.740.10">
    <property type="entry name" value="Valyl/Leucyl/Isoleucyl-tRNA synthetase, editing domain"/>
    <property type="match status" value="1"/>
</dbReference>
<protein>
    <recommendedName>
        <fullName evidence="5">isoleucine--tRNA ligase</fullName>
        <ecNumber evidence="5">6.1.1.5</ecNumber>
    </recommendedName>
</protein>
<dbReference type="FunFam" id="3.40.50.620:FF:000063">
    <property type="entry name" value="Isoleucine--tRNA ligase"/>
    <property type="match status" value="1"/>
</dbReference>
<feature type="binding site" evidence="17">
    <location>
        <position position="555"/>
    </location>
    <ligand>
        <name>substrate</name>
    </ligand>
</feature>
<comment type="function">
    <text evidence="14">Catalyzes the attachment of isoleucine to tRNA(Ile). As IleRS can inadvertently accommodate and process structurally similar amino acids such as valine, to avoid such errors it has two additional distinct tRNA(Ile)-dependent editing activities. One activity is designated as 'pretransfer' editing and involves the hydrolysis of activated Val-AMP. The other activity is designated 'posttransfer' editing and involves deacylation of mischarged Val-tRNA(Ile).</text>
</comment>
<keyword evidence="11" id="KW-0067">ATP-binding</keyword>
<dbReference type="GO" id="GO:0005737">
    <property type="term" value="C:cytoplasm"/>
    <property type="evidence" value="ECO:0007669"/>
    <property type="project" value="UniProtKB-SubCell"/>
</dbReference>
<dbReference type="GO" id="GO:0004822">
    <property type="term" value="F:isoleucine-tRNA ligase activity"/>
    <property type="evidence" value="ECO:0007669"/>
    <property type="project" value="UniProtKB-EC"/>
</dbReference>
<dbReference type="GO" id="GO:0046872">
    <property type="term" value="F:metal ion binding"/>
    <property type="evidence" value="ECO:0007669"/>
    <property type="project" value="UniProtKB-KW"/>
</dbReference>
<dbReference type="PANTHER" id="PTHR42780">
    <property type="entry name" value="SOLEUCYL-TRNA SYNTHETASE"/>
    <property type="match status" value="1"/>
</dbReference>
<dbReference type="AlphaFoldDB" id="A0A2H0UF52"/>
<dbReference type="InterPro" id="IPR009008">
    <property type="entry name" value="Val/Leu/Ile-tRNA-synth_edit"/>
</dbReference>
<dbReference type="InterPro" id="IPR002300">
    <property type="entry name" value="aa-tRNA-synth_Ia"/>
</dbReference>
<name>A0A2H0UF52_9BACT</name>
<dbReference type="SUPFAM" id="SSF50677">
    <property type="entry name" value="ValRS/IleRS/LeuRS editing domain"/>
    <property type="match status" value="1"/>
</dbReference>
<dbReference type="Pfam" id="PF19302">
    <property type="entry name" value="DUF5915"/>
    <property type="match status" value="1"/>
</dbReference>
<comment type="similarity">
    <text evidence="3">Belongs to the class-I aminoacyl-tRNA synthetase family. IleS type 2 subfamily.</text>
</comment>
<keyword evidence="12" id="KW-0648">Protein biosynthesis</keyword>
<gene>
    <name evidence="20" type="ORF">COU15_02945</name>
</gene>
<dbReference type="SMART" id="SM00855">
    <property type="entry name" value="PGAM"/>
    <property type="match status" value="1"/>
</dbReference>
<dbReference type="CDD" id="cd07067">
    <property type="entry name" value="HP_PGM_like"/>
    <property type="match status" value="1"/>
</dbReference>
<dbReference type="Gene3D" id="3.40.50.620">
    <property type="entry name" value="HUPs"/>
    <property type="match status" value="3"/>
</dbReference>
<dbReference type="InterPro" id="IPR009080">
    <property type="entry name" value="tRNAsynth_Ia_anticodon-bd"/>
</dbReference>
<evidence type="ECO:0000256" key="15">
    <source>
        <dbReference type="ARBA" id="ARBA00048359"/>
    </source>
</evidence>
<organism evidence="20 21">
    <name type="scientific">Candidatus Kaiserbacteria bacterium CG10_big_fil_rev_8_21_14_0_10_45_20</name>
    <dbReference type="NCBI Taxonomy" id="1974607"/>
    <lineage>
        <taxon>Bacteria</taxon>
        <taxon>Candidatus Kaiseribacteriota</taxon>
    </lineage>
</organism>
<dbReference type="PANTHER" id="PTHR42780:SF1">
    <property type="entry name" value="ISOLEUCINE--TRNA LIGASE, CYTOPLASMIC"/>
    <property type="match status" value="1"/>
</dbReference>
<comment type="subunit">
    <text evidence="4">Monomer.</text>
</comment>
<comment type="caution">
    <text evidence="20">The sequence shown here is derived from an EMBL/GenBank/DDBJ whole genome shotgun (WGS) entry which is preliminary data.</text>
</comment>
<evidence type="ECO:0000256" key="7">
    <source>
        <dbReference type="ARBA" id="ARBA00022598"/>
    </source>
</evidence>
<dbReference type="Pfam" id="PF00300">
    <property type="entry name" value="His_Phos_1"/>
    <property type="match status" value="1"/>
</dbReference>
<feature type="domain" description="Aminoacyl-tRNA synthetase class Ia" evidence="18">
    <location>
        <begin position="707"/>
        <end position="833"/>
    </location>
</feature>
<evidence type="ECO:0000256" key="9">
    <source>
        <dbReference type="ARBA" id="ARBA00022741"/>
    </source>
</evidence>
<evidence type="ECO:0000256" key="11">
    <source>
        <dbReference type="ARBA" id="ARBA00022840"/>
    </source>
</evidence>
<feature type="active site" description="Tele-phosphohistidine intermediate" evidence="16">
    <location>
        <position position="504"/>
    </location>
</feature>
<comment type="catalytic activity">
    <reaction evidence="15">
        <text>tRNA(Ile) + L-isoleucine + ATP = L-isoleucyl-tRNA(Ile) + AMP + diphosphate</text>
        <dbReference type="Rhea" id="RHEA:11060"/>
        <dbReference type="Rhea" id="RHEA-COMP:9666"/>
        <dbReference type="Rhea" id="RHEA-COMP:9695"/>
        <dbReference type="ChEBI" id="CHEBI:30616"/>
        <dbReference type="ChEBI" id="CHEBI:33019"/>
        <dbReference type="ChEBI" id="CHEBI:58045"/>
        <dbReference type="ChEBI" id="CHEBI:78442"/>
        <dbReference type="ChEBI" id="CHEBI:78528"/>
        <dbReference type="ChEBI" id="CHEBI:456215"/>
        <dbReference type="EC" id="6.1.1.5"/>
    </reaction>
</comment>
<dbReference type="Pfam" id="PF00133">
    <property type="entry name" value="tRNA-synt_1"/>
    <property type="match status" value="2"/>
</dbReference>
<evidence type="ECO:0000256" key="6">
    <source>
        <dbReference type="ARBA" id="ARBA00022490"/>
    </source>
</evidence>
<feature type="binding site" evidence="17">
    <location>
        <begin position="503"/>
        <end position="510"/>
    </location>
    <ligand>
        <name>substrate</name>
    </ligand>
</feature>
<dbReference type="SUPFAM" id="SSF52374">
    <property type="entry name" value="Nucleotidylyl transferase"/>
    <property type="match status" value="1"/>
</dbReference>
<comment type="cofactor">
    <cofactor evidence="1">
        <name>Zn(2+)</name>
        <dbReference type="ChEBI" id="CHEBI:29105"/>
    </cofactor>
</comment>
<dbReference type="InterPro" id="IPR014729">
    <property type="entry name" value="Rossmann-like_a/b/a_fold"/>
</dbReference>
<reference evidence="21" key="1">
    <citation type="submission" date="2017-09" db="EMBL/GenBank/DDBJ databases">
        <title>Depth-based differentiation of microbial function through sediment-hosted aquifers and enrichment of novel symbionts in the deep terrestrial subsurface.</title>
        <authorList>
            <person name="Probst A.J."/>
            <person name="Ladd B."/>
            <person name="Jarett J.K."/>
            <person name="Geller-Mcgrath D.E."/>
            <person name="Sieber C.M.K."/>
            <person name="Emerson J.B."/>
            <person name="Anantharaman K."/>
            <person name="Thomas B.C."/>
            <person name="Malmstrom R."/>
            <person name="Stieglmeier M."/>
            <person name="Klingl A."/>
            <person name="Woyke T."/>
            <person name="Ryan C.M."/>
            <person name="Banfield J.F."/>
        </authorList>
    </citation>
    <scope>NUCLEOTIDE SEQUENCE [LARGE SCALE GENOMIC DNA]</scope>
</reference>
<evidence type="ECO:0000256" key="17">
    <source>
        <dbReference type="PIRSR" id="PIRSR613078-2"/>
    </source>
</evidence>
<evidence type="ECO:0000256" key="13">
    <source>
        <dbReference type="ARBA" id="ARBA00023146"/>
    </source>
</evidence>
<dbReference type="InterPro" id="IPR002301">
    <property type="entry name" value="Ile-tRNA-ligase"/>
</dbReference>
<keyword evidence="6" id="KW-0963">Cytoplasm</keyword>
<dbReference type="GO" id="GO:0005524">
    <property type="term" value="F:ATP binding"/>
    <property type="evidence" value="ECO:0007669"/>
    <property type="project" value="UniProtKB-KW"/>
</dbReference>
<keyword evidence="9" id="KW-0547">Nucleotide-binding</keyword>
<keyword evidence="7 20" id="KW-0436">Ligase</keyword>
<dbReference type="GO" id="GO:0006428">
    <property type="term" value="P:isoleucyl-tRNA aminoacylation"/>
    <property type="evidence" value="ECO:0007669"/>
    <property type="project" value="InterPro"/>
</dbReference>